<sequence length="104" mass="11457">MLAALDRNPEPASPLELLLAQPADDAEEREAAQLFDAMREHPATHILSVLQPDETDSTSIDPARRDAPFVPREGTGTYDAGRNHDEQESRRTVAELFGADPDHL</sequence>
<evidence type="ECO:0000256" key="1">
    <source>
        <dbReference type="SAM" id="MobiDB-lite"/>
    </source>
</evidence>
<protein>
    <submittedName>
        <fullName evidence="2">Uncharacterized protein</fullName>
    </submittedName>
</protein>
<dbReference type="AlphaFoldDB" id="A0A5Q6RZL1"/>
<comment type="caution">
    <text evidence="2">The sequence shown here is derived from an EMBL/GenBank/DDBJ whole genome shotgun (WGS) entry which is preliminary data.</text>
</comment>
<dbReference type="EMBL" id="VDFQ02000002">
    <property type="protein sequence ID" value="KAA1423399.1"/>
    <property type="molecule type" value="Genomic_DNA"/>
</dbReference>
<feature type="region of interest" description="Disordered" evidence="1">
    <location>
        <begin position="51"/>
        <end position="89"/>
    </location>
</feature>
<dbReference type="Proteomes" id="UP000307768">
    <property type="component" value="Unassembled WGS sequence"/>
</dbReference>
<name>A0A5Q6RZL1_9ACTN</name>
<dbReference type="RefSeq" id="WP_149768918.1">
    <property type="nucleotide sequence ID" value="NZ_VDFQ02000002.1"/>
</dbReference>
<evidence type="ECO:0000313" key="2">
    <source>
        <dbReference type="EMBL" id="KAA1423399.1"/>
    </source>
</evidence>
<proteinExistence type="predicted"/>
<accession>A0A5Q6RZL1</accession>
<organism evidence="2 3">
    <name type="scientific">Mumia zhuanghuii</name>
    <dbReference type="NCBI Taxonomy" id="2585211"/>
    <lineage>
        <taxon>Bacteria</taxon>
        <taxon>Bacillati</taxon>
        <taxon>Actinomycetota</taxon>
        <taxon>Actinomycetes</taxon>
        <taxon>Propionibacteriales</taxon>
        <taxon>Nocardioidaceae</taxon>
        <taxon>Mumia</taxon>
    </lineage>
</organism>
<evidence type="ECO:0000313" key="3">
    <source>
        <dbReference type="Proteomes" id="UP000307768"/>
    </source>
</evidence>
<reference evidence="2 3" key="1">
    <citation type="submission" date="2019-09" db="EMBL/GenBank/DDBJ databases">
        <title>Mumia zhuanghuii sp. nov. isolated from the intestinal contents of plateau pika (Ochotona curzoniae) in the Qinghai-Tibet plateau of China.</title>
        <authorList>
            <person name="Tian Z."/>
        </authorList>
    </citation>
    <scope>NUCLEOTIDE SEQUENCE [LARGE SCALE GENOMIC DNA]</scope>
    <source>
        <strain evidence="3">350</strain>
    </source>
</reference>
<gene>
    <name evidence="2" type="ORF">FE697_007245</name>
</gene>